<keyword evidence="8" id="KW-1185">Reference proteome</keyword>
<feature type="transmembrane region" description="Helical" evidence="6">
    <location>
        <begin position="217"/>
        <end position="240"/>
    </location>
</feature>
<dbReference type="Proteomes" id="UP000194360">
    <property type="component" value="Unassembled WGS sequence"/>
</dbReference>
<feature type="transmembrane region" description="Helical" evidence="6">
    <location>
        <begin position="308"/>
        <end position="330"/>
    </location>
</feature>
<dbReference type="RefSeq" id="WP_085914315.1">
    <property type="nucleotide sequence ID" value="NZ_AP018920.1"/>
</dbReference>
<protein>
    <submittedName>
        <fullName evidence="7">Major Facilitator Superfamily protein</fullName>
    </submittedName>
</protein>
<feature type="transmembrane region" description="Helical" evidence="6">
    <location>
        <begin position="42"/>
        <end position="65"/>
    </location>
</feature>
<dbReference type="InterPro" id="IPR036259">
    <property type="entry name" value="MFS_trans_sf"/>
</dbReference>
<evidence type="ECO:0000313" key="8">
    <source>
        <dbReference type="Proteomes" id="UP000194360"/>
    </source>
</evidence>
<gene>
    <name evidence="7" type="ORF">BG845_04122</name>
</gene>
<proteinExistence type="predicted"/>
<feature type="transmembrane region" description="Helical" evidence="6">
    <location>
        <begin position="252"/>
        <end position="273"/>
    </location>
</feature>
<dbReference type="GO" id="GO:0005886">
    <property type="term" value="C:plasma membrane"/>
    <property type="evidence" value="ECO:0007669"/>
    <property type="project" value="UniProtKB-SubCell"/>
</dbReference>
<feature type="transmembrane region" description="Helical" evidence="6">
    <location>
        <begin position="167"/>
        <end position="191"/>
    </location>
</feature>
<evidence type="ECO:0000256" key="5">
    <source>
        <dbReference type="ARBA" id="ARBA00023136"/>
    </source>
</evidence>
<dbReference type="GO" id="GO:0022857">
    <property type="term" value="F:transmembrane transporter activity"/>
    <property type="evidence" value="ECO:0007669"/>
    <property type="project" value="InterPro"/>
</dbReference>
<evidence type="ECO:0000313" key="7">
    <source>
        <dbReference type="EMBL" id="OSY38361.1"/>
    </source>
</evidence>
<dbReference type="STRING" id="2074.BG845_04122"/>
<comment type="caution">
    <text evidence="7">The sequence shown here is derived from an EMBL/GenBank/DDBJ whole genome shotgun (WGS) entry which is preliminary data.</text>
</comment>
<reference evidence="7 8" key="1">
    <citation type="submission" date="2016-09" db="EMBL/GenBank/DDBJ databases">
        <title>Pseudonocardia autotrophica DSM535, a candidate organism with high potential of specific P450 cytochromes.</title>
        <authorList>
            <person name="Grumaz C."/>
            <person name="Vainshtein Y."/>
            <person name="Kirstahler P."/>
            <person name="Sohn K."/>
        </authorList>
    </citation>
    <scope>NUCLEOTIDE SEQUENCE [LARGE SCALE GENOMIC DNA]</scope>
    <source>
        <strain evidence="7 8">DSM 535</strain>
    </source>
</reference>
<keyword evidence="3 6" id="KW-0812">Transmembrane</keyword>
<dbReference type="Pfam" id="PF07690">
    <property type="entry name" value="MFS_1"/>
    <property type="match status" value="1"/>
</dbReference>
<keyword evidence="5 6" id="KW-0472">Membrane</keyword>
<evidence type="ECO:0000256" key="3">
    <source>
        <dbReference type="ARBA" id="ARBA00022692"/>
    </source>
</evidence>
<feature type="transmembrane region" description="Helical" evidence="6">
    <location>
        <begin position="372"/>
        <end position="393"/>
    </location>
</feature>
<dbReference type="SUPFAM" id="SSF103473">
    <property type="entry name" value="MFS general substrate transporter"/>
    <property type="match status" value="1"/>
</dbReference>
<feature type="transmembrane region" description="Helical" evidence="6">
    <location>
        <begin position="280"/>
        <end position="302"/>
    </location>
</feature>
<dbReference type="CDD" id="cd06173">
    <property type="entry name" value="MFS_MefA_like"/>
    <property type="match status" value="1"/>
</dbReference>
<dbReference type="AlphaFoldDB" id="A0A1Y2MT83"/>
<evidence type="ECO:0000256" key="1">
    <source>
        <dbReference type="ARBA" id="ARBA00004651"/>
    </source>
</evidence>
<organism evidence="7 8">
    <name type="scientific">Pseudonocardia autotrophica</name>
    <name type="common">Amycolata autotrophica</name>
    <name type="synonym">Nocardia autotrophica</name>
    <dbReference type="NCBI Taxonomy" id="2074"/>
    <lineage>
        <taxon>Bacteria</taxon>
        <taxon>Bacillati</taxon>
        <taxon>Actinomycetota</taxon>
        <taxon>Actinomycetes</taxon>
        <taxon>Pseudonocardiales</taxon>
        <taxon>Pseudonocardiaceae</taxon>
        <taxon>Pseudonocardia</taxon>
    </lineage>
</organism>
<dbReference type="OrthoDB" id="4368225at2"/>
<keyword evidence="2" id="KW-1003">Cell membrane</keyword>
<evidence type="ECO:0000256" key="4">
    <source>
        <dbReference type="ARBA" id="ARBA00022989"/>
    </source>
</evidence>
<accession>A0A1Y2MT83</accession>
<dbReference type="PANTHER" id="PTHR23513:SF18">
    <property type="entry name" value="INTEGRAL MEMBRANE PROTEIN"/>
    <property type="match status" value="1"/>
</dbReference>
<dbReference type="InterPro" id="IPR011701">
    <property type="entry name" value="MFS"/>
</dbReference>
<dbReference type="EMBL" id="MIGB01000023">
    <property type="protein sequence ID" value="OSY38361.1"/>
    <property type="molecule type" value="Genomic_DNA"/>
</dbReference>
<name>A0A1Y2MT83_PSEAH</name>
<dbReference type="PANTHER" id="PTHR23513">
    <property type="entry name" value="INTEGRAL MEMBRANE EFFLUX PROTEIN-RELATED"/>
    <property type="match status" value="1"/>
</dbReference>
<sequence>MRSLFADVRFRRLFAAQVVALAGTGLTTVALGLLAYDLAGERAALVLGSALTVKMVAYVLVGPVVGAIADRVPRRRLMLAANLVRAGVVLALPGVTALWQVFVLIGVLQVASATFTPVFQSVLPDIITDEQDYTRALSAAQLASSLETVLSPLLAAAALLVVGYSSLFVGTAVGFAVAAVLVAVTVVPPVAQRAPGGFGTRLLLGVRLFRAVPQLRGLLALNAVVATVGVISLVTTVNVVRDLLGGTDAEVGLLLAVSGAGTAVAAACTPWFARRAPMRTVMLAGAGVSLGAAAATVMLGLYPSWTVAVFAWALVGLGPGWIMVSTGRLLRVSAGPGQRPALFSAQFSLSHACWLLTYPLTGWLTVAVGLTGTWLVLAVLAVLGTGAAAALWPRTDADLIRHRHDDDVDHDHVARADRTARGWTHSHRLVVDERHPHGPVPA</sequence>
<feature type="transmembrane region" description="Helical" evidence="6">
    <location>
        <begin position="12"/>
        <end position="36"/>
    </location>
</feature>
<evidence type="ECO:0000256" key="6">
    <source>
        <dbReference type="SAM" id="Phobius"/>
    </source>
</evidence>
<dbReference type="Gene3D" id="1.20.1250.20">
    <property type="entry name" value="MFS general substrate transporter like domains"/>
    <property type="match status" value="2"/>
</dbReference>
<evidence type="ECO:0000256" key="2">
    <source>
        <dbReference type="ARBA" id="ARBA00022475"/>
    </source>
</evidence>
<comment type="subcellular location">
    <subcellularLocation>
        <location evidence="1">Cell membrane</location>
        <topology evidence="1">Multi-pass membrane protein</topology>
    </subcellularLocation>
</comment>
<feature type="transmembrane region" description="Helical" evidence="6">
    <location>
        <begin position="342"/>
        <end position="360"/>
    </location>
</feature>
<keyword evidence="4 6" id="KW-1133">Transmembrane helix</keyword>